<dbReference type="NCBIfam" id="NF033788">
    <property type="entry name" value="HTH_metalloreg"/>
    <property type="match status" value="1"/>
</dbReference>
<dbReference type="SMART" id="SM00418">
    <property type="entry name" value="HTH_ARSR"/>
    <property type="match status" value="1"/>
</dbReference>
<dbReference type="InterPro" id="IPR001845">
    <property type="entry name" value="HTH_ArsR_DNA-bd_dom"/>
</dbReference>
<feature type="region of interest" description="Disordered" evidence="4">
    <location>
        <begin position="112"/>
        <end position="133"/>
    </location>
</feature>
<keyword evidence="3" id="KW-0804">Transcription</keyword>
<keyword evidence="1" id="KW-0805">Transcription regulation</keyword>
<dbReference type="PANTHER" id="PTHR33154">
    <property type="entry name" value="TRANSCRIPTIONAL REGULATOR, ARSR FAMILY"/>
    <property type="match status" value="1"/>
</dbReference>
<dbReference type="InterPro" id="IPR036388">
    <property type="entry name" value="WH-like_DNA-bd_sf"/>
</dbReference>
<evidence type="ECO:0000259" key="5">
    <source>
        <dbReference type="PROSITE" id="PS50987"/>
    </source>
</evidence>
<feature type="domain" description="HTH arsR-type" evidence="5">
    <location>
        <begin position="1"/>
        <end position="108"/>
    </location>
</feature>
<keyword evidence="7" id="KW-1185">Reference proteome</keyword>
<dbReference type="PANTHER" id="PTHR33154:SF18">
    <property type="entry name" value="ARSENICAL RESISTANCE OPERON REPRESSOR"/>
    <property type="match status" value="1"/>
</dbReference>
<dbReference type="Pfam" id="PF01022">
    <property type="entry name" value="HTH_5"/>
    <property type="match status" value="1"/>
</dbReference>
<dbReference type="InterPro" id="IPR036390">
    <property type="entry name" value="WH_DNA-bd_sf"/>
</dbReference>
<dbReference type="EMBL" id="JACEIQ010000002">
    <property type="protein sequence ID" value="MBA4493522.1"/>
    <property type="molecule type" value="Genomic_DNA"/>
</dbReference>
<organism evidence="6 7">
    <name type="scientific">Paenactinomyces guangxiensis</name>
    <dbReference type="NCBI Taxonomy" id="1490290"/>
    <lineage>
        <taxon>Bacteria</taxon>
        <taxon>Bacillati</taxon>
        <taxon>Bacillota</taxon>
        <taxon>Bacilli</taxon>
        <taxon>Bacillales</taxon>
        <taxon>Thermoactinomycetaceae</taxon>
        <taxon>Paenactinomyces</taxon>
    </lineage>
</organism>
<protein>
    <submittedName>
        <fullName evidence="6">Helix-turn-helix transcriptional regulator</fullName>
    </submittedName>
</protein>
<keyword evidence="2" id="KW-0238">DNA-binding</keyword>
<dbReference type="RefSeq" id="WP_181750744.1">
    <property type="nucleotide sequence ID" value="NZ_JACEIQ010000002.1"/>
</dbReference>
<evidence type="ECO:0000313" key="6">
    <source>
        <dbReference type="EMBL" id="MBA4493522.1"/>
    </source>
</evidence>
<dbReference type="Proteomes" id="UP000535491">
    <property type="component" value="Unassembled WGS sequence"/>
</dbReference>
<proteinExistence type="predicted"/>
<dbReference type="AlphaFoldDB" id="A0A7W1WP75"/>
<dbReference type="Gene3D" id="1.10.10.10">
    <property type="entry name" value="Winged helix-like DNA-binding domain superfamily/Winged helix DNA-binding domain"/>
    <property type="match status" value="1"/>
</dbReference>
<dbReference type="GO" id="GO:0003677">
    <property type="term" value="F:DNA binding"/>
    <property type="evidence" value="ECO:0007669"/>
    <property type="project" value="UniProtKB-KW"/>
</dbReference>
<dbReference type="InterPro" id="IPR051081">
    <property type="entry name" value="HTH_MetalResp_TranReg"/>
</dbReference>
<accession>A0A7W1WP75</accession>
<dbReference type="PROSITE" id="PS50987">
    <property type="entry name" value="HTH_ARSR_2"/>
    <property type="match status" value="1"/>
</dbReference>
<dbReference type="SUPFAM" id="SSF46785">
    <property type="entry name" value="Winged helix' DNA-binding domain"/>
    <property type="match status" value="1"/>
</dbReference>
<evidence type="ECO:0000256" key="4">
    <source>
        <dbReference type="SAM" id="MobiDB-lite"/>
    </source>
</evidence>
<dbReference type="GO" id="GO:0003700">
    <property type="term" value="F:DNA-binding transcription factor activity"/>
    <property type="evidence" value="ECO:0007669"/>
    <property type="project" value="InterPro"/>
</dbReference>
<evidence type="ECO:0000256" key="2">
    <source>
        <dbReference type="ARBA" id="ARBA00023125"/>
    </source>
</evidence>
<dbReference type="InterPro" id="IPR011991">
    <property type="entry name" value="ArsR-like_HTH"/>
</dbReference>
<gene>
    <name evidence="6" type="ORF">H1191_04295</name>
</gene>
<evidence type="ECO:0000256" key="1">
    <source>
        <dbReference type="ARBA" id="ARBA00023015"/>
    </source>
</evidence>
<sequence>MSLSTEKFAQIAKALSDPIRIKILDLIQAGYDQLGASPPVTCCSGGVCVCDIQEQMNMAQSKVSYHLRELKNAGLLYETKVGKWNFYAINYTTMKLFRDELQHRYHREAETVGTKLDHSESNRAGSARDYRDL</sequence>
<evidence type="ECO:0000256" key="3">
    <source>
        <dbReference type="ARBA" id="ARBA00023163"/>
    </source>
</evidence>
<evidence type="ECO:0000313" key="7">
    <source>
        <dbReference type="Proteomes" id="UP000535491"/>
    </source>
</evidence>
<name>A0A7W1WP75_9BACL</name>
<dbReference type="CDD" id="cd00090">
    <property type="entry name" value="HTH_ARSR"/>
    <property type="match status" value="1"/>
</dbReference>
<reference evidence="6 7" key="1">
    <citation type="submission" date="2020-07" db="EMBL/GenBank/DDBJ databases">
        <authorList>
            <person name="Feng H."/>
        </authorList>
    </citation>
    <scope>NUCLEOTIDE SEQUENCE [LARGE SCALE GENOMIC DNA]</scope>
    <source>
        <strain evidence="7">s-10</strain>
    </source>
</reference>
<comment type="caution">
    <text evidence="6">The sequence shown here is derived from an EMBL/GenBank/DDBJ whole genome shotgun (WGS) entry which is preliminary data.</text>
</comment>